<name>A0AAD2CY68_9STRA</name>
<feature type="region of interest" description="Disordered" evidence="1">
    <location>
        <begin position="1059"/>
        <end position="1103"/>
    </location>
</feature>
<evidence type="ECO:0000256" key="1">
    <source>
        <dbReference type="SAM" id="MobiDB-lite"/>
    </source>
</evidence>
<feature type="region of interest" description="Disordered" evidence="1">
    <location>
        <begin position="1"/>
        <end position="22"/>
    </location>
</feature>
<feature type="region of interest" description="Disordered" evidence="1">
    <location>
        <begin position="851"/>
        <end position="876"/>
    </location>
</feature>
<reference evidence="2" key="1">
    <citation type="submission" date="2023-08" db="EMBL/GenBank/DDBJ databases">
        <authorList>
            <person name="Audoor S."/>
            <person name="Bilcke G."/>
        </authorList>
    </citation>
    <scope>NUCLEOTIDE SEQUENCE</scope>
</reference>
<gene>
    <name evidence="2" type="ORF">CYCCA115_LOCUS10618</name>
</gene>
<feature type="compositionally biased region" description="Polar residues" evidence="1">
    <location>
        <begin position="1"/>
        <end position="11"/>
    </location>
</feature>
<sequence>MPTTRSGMNSTPAPPAGAANQPVSLATSTVGNTAGTPANATAPPGRTLASLEFAVATLFREPLDSPLMLALRRDGSNCLMDLLSFSEDEVRELKYDAPIIDGHGADTGQTELKQLERPRRGTFRALLGYAHLRQHIHRDPITAENCMDIDVQAFQNYRCSGDFIAFNFRSKLPPPLVPKPAHRQPVDSSSATLLPTQKETSSDSHLATVRNEFAPKHGELQRPMSDESDRQSTVDVKSNQYSDTTSPTTNDSSALQPSICTSDGINILTGGRADQLISTPSTMSRLTLDKLDITHHVTFDSKLEWDQTLLDPNIDKLGKQIFHSKIDRNSNYFSLEWDQTLLDPHNGDLANLSSLEWDQTLLDPHIDDMNEQVLKECESQSDRVGILKCSQTILTLNEASEDETPEQLDDFDTAMDGIGNATLVSNLDWDQTLLDPNIGNLGRSVSANSTRHGLLLQLTEASMGRDSDALLPEQDETEEYPMDLENGEQQCVMSDKLAIVPATKHHMPTPPQEAKQHELTFNGVKYRSVNNHTIICSIQKVNARKHLALIDRGANGGIAGDDARIIHKSNCTVDVQGIDNHQVADIPIVTSSGLIHTQCGPAIAIMHQRAYIEKGQTILSIGQMEHFKIVVDDKFTKAGGQQRLATPPDYDSEDEERPFDLVGVLKNNKAVTSFKESKLDDTIDYFENFNCVLPTDGLYEQRHRASEDLTWFDCNIADLFGLDAAPEDSPIPECFVVHEACKRPSVLFDPGQPVNYDIESAPLEANCFKDLILDSDKPTLRRNPRHKAWTTPHGESDRCPPPRVHFDDTLTAHESSSQTIATIKNSTLEGAIAFLTDFVLEDDLLQQLPETSMGRDDATSALSPVHGGNKSDRESDQTIDEIVTNESILVCTLDILEDTLDCTLDFLEPLDFDLINRGLSTANIPNATLIPKHCTDHDRNGLDSTAIGTGEAKPAFNQVDSHNCNRALPFTTMNGHSALDSAINFFQSFAYANPIDGLHDVHPPPTSELARLERSMEDPINLDRTSATQVAPPELEIYQSHKQPSTQEARFELVLYQSHQQSSAQEARFDDDTRKPDGRNGPPPCNSFEHGLQPTEVELKNPSSAVKSRERDWERLRSYFAWLPKLVIQKNLEHYLEDSTQLATITTIDITVLVPSNFVSTSSASHQTRARQICSLLLAGKHRCSPRHGTESPSYNDSIIERSPGLYHQCACSRANRSLHFDGTTTMSSSDNTITYGLTTTTINGIDLCHCTLAVRDFLHWTYIDDWRTLSIGQKQFERRLLAKNEMVKYIHLATCLCTNAFYMKQSTTSTEDQMDSDHIVAQIHGEQTTGPQPLLEGNEPLLDGLPWHITKQYKTTLYQLHIWHTLLPLHHVNKVFHLQRFSLPHIDGPKATETVANSSPRPNMKPDNQHVVLSLHRVREAIASNMLPFLYTKDAKHQADILSKRYQQSGRSYIHYFSE</sequence>
<feature type="compositionally biased region" description="Basic and acidic residues" evidence="1">
    <location>
        <begin position="1067"/>
        <end position="1078"/>
    </location>
</feature>
<dbReference type="EMBL" id="CAKOGP040001691">
    <property type="protein sequence ID" value="CAJ1946476.1"/>
    <property type="molecule type" value="Genomic_DNA"/>
</dbReference>
<accession>A0AAD2CY68</accession>
<feature type="compositionally biased region" description="Polar residues" evidence="1">
    <location>
        <begin position="186"/>
        <end position="205"/>
    </location>
</feature>
<evidence type="ECO:0000313" key="2">
    <source>
        <dbReference type="EMBL" id="CAJ1946476.1"/>
    </source>
</evidence>
<dbReference type="Proteomes" id="UP001295423">
    <property type="component" value="Unassembled WGS sequence"/>
</dbReference>
<protein>
    <submittedName>
        <fullName evidence="2">Uncharacterized protein</fullName>
    </submittedName>
</protein>
<proteinExistence type="predicted"/>
<feature type="region of interest" description="Disordered" evidence="1">
    <location>
        <begin position="176"/>
        <end position="257"/>
    </location>
</feature>
<comment type="caution">
    <text evidence="2">The sequence shown here is derived from an EMBL/GenBank/DDBJ whole genome shotgun (WGS) entry which is preliminary data.</text>
</comment>
<feature type="compositionally biased region" description="Basic and acidic residues" evidence="1">
    <location>
        <begin position="213"/>
        <end position="232"/>
    </location>
</feature>
<organism evidence="2 3">
    <name type="scientific">Cylindrotheca closterium</name>
    <dbReference type="NCBI Taxonomy" id="2856"/>
    <lineage>
        <taxon>Eukaryota</taxon>
        <taxon>Sar</taxon>
        <taxon>Stramenopiles</taxon>
        <taxon>Ochrophyta</taxon>
        <taxon>Bacillariophyta</taxon>
        <taxon>Bacillariophyceae</taxon>
        <taxon>Bacillariophycidae</taxon>
        <taxon>Bacillariales</taxon>
        <taxon>Bacillariaceae</taxon>
        <taxon>Cylindrotheca</taxon>
    </lineage>
</organism>
<feature type="compositionally biased region" description="Low complexity" evidence="1">
    <location>
        <begin position="242"/>
        <end position="253"/>
    </location>
</feature>
<evidence type="ECO:0000313" key="3">
    <source>
        <dbReference type="Proteomes" id="UP001295423"/>
    </source>
</evidence>
<keyword evidence="3" id="KW-1185">Reference proteome</keyword>